<evidence type="ECO:0000256" key="5">
    <source>
        <dbReference type="ARBA" id="ARBA00023136"/>
    </source>
</evidence>
<evidence type="ECO:0000256" key="2">
    <source>
        <dbReference type="ARBA" id="ARBA00022475"/>
    </source>
</evidence>
<gene>
    <name evidence="9" type="ORF">DMAD_11395</name>
</gene>
<feature type="transmembrane region" description="Helical" evidence="8">
    <location>
        <begin position="226"/>
        <end position="247"/>
    </location>
</feature>
<dbReference type="InterPro" id="IPR013604">
    <property type="entry name" value="7TM_chemorcpt"/>
</dbReference>
<dbReference type="GO" id="GO:0050909">
    <property type="term" value="P:sensory perception of taste"/>
    <property type="evidence" value="ECO:0007669"/>
    <property type="project" value="InterPro"/>
</dbReference>
<dbReference type="Proteomes" id="UP001500889">
    <property type="component" value="Chromosome U"/>
</dbReference>
<dbReference type="GO" id="GO:0007635">
    <property type="term" value="P:chemosensory behavior"/>
    <property type="evidence" value="ECO:0007669"/>
    <property type="project" value="TreeGrafter"/>
</dbReference>
<dbReference type="GO" id="GO:0005886">
    <property type="term" value="C:plasma membrane"/>
    <property type="evidence" value="ECO:0007669"/>
    <property type="project" value="UniProtKB-SubCell"/>
</dbReference>
<dbReference type="Pfam" id="PF08395">
    <property type="entry name" value="7tm_7"/>
    <property type="match status" value="1"/>
</dbReference>
<keyword evidence="10" id="KW-1185">Reference proteome</keyword>
<comment type="subcellular location">
    <subcellularLocation>
        <location evidence="1 8">Cell membrane</location>
        <topology evidence="1 8">Multi-pass membrane protein</topology>
    </subcellularLocation>
</comment>
<name>A0AAU9FD01_DROMD</name>
<comment type="function">
    <text evidence="8">Gustatory receptor which mediates acceptance or avoidance behavior, depending on its substrates.</text>
</comment>
<keyword evidence="5 8" id="KW-0472">Membrane</keyword>
<keyword evidence="2 8" id="KW-1003">Cell membrane</keyword>
<evidence type="ECO:0000256" key="1">
    <source>
        <dbReference type="ARBA" id="ARBA00004651"/>
    </source>
</evidence>
<dbReference type="AlphaFoldDB" id="A0AAU9FD01"/>
<evidence type="ECO:0000256" key="4">
    <source>
        <dbReference type="ARBA" id="ARBA00022989"/>
    </source>
</evidence>
<proteinExistence type="inferred from homology"/>
<organism evidence="9 10">
    <name type="scientific">Drosophila madeirensis</name>
    <name type="common">Fruit fly</name>
    <dbReference type="NCBI Taxonomy" id="30013"/>
    <lineage>
        <taxon>Eukaryota</taxon>
        <taxon>Metazoa</taxon>
        <taxon>Ecdysozoa</taxon>
        <taxon>Arthropoda</taxon>
        <taxon>Hexapoda</taxon>
        <taxon>Insecta</taxon>
        <taxon>Pterygota</taxon>
        <taxon>Neoptera</taxon>
        <taxon>Endopterygota</taxon>
        <taxon>Diptera</taxon>
        <taxon>Brachycera</taxon>
        <taxon>Muscomorpha</taxon>
        <taxon>Ephydroidea</taxon>
        <taxon>Drosophilidae</taxon>
        <taxon>Drosophila</taxon>
        <taxon>Sophophora</taxon>
    </lineage>
</organism>
<dbReference type="PANTHER" id="PTHR21143">
    <property type="entry name" value="INVERTEBRATE GUSTATORY RECEPTOR"/>
    <property type="match status" value="1"/>
</dbReference>
<evidence type="ECO:0000256" key="3">
    <source>
        <dbReference type="ARBA" id="ARBA00022692"/>
    </source>
</evidence>
<keyword evidence="7 8" id="KW-0807">Transducer</keyword>
<evidence type="ECO:0000256" key="6">
    <source>
        <dbReference type="ARBA" id="ARBA00023170"/>
    </source>
</evidence>
<evidence type="ECO:0000313" key="9">
    <source>
        <dbReference type="EMBL" id="BFF93563.1"/>
    </source>
</evidence>
<dbReference type="PANTHER" id="PTHR21143:SF133">
    <property type="entry name" value="GUSTATORY AND PHEROMONE RECEPTOR 32A-RELATED"/>
    <property type="match status" value="1"/>
</dbReference>
<accession>A0AAU9FD01</accession>
<feature type="transmembrane region" description="Helical" evidence="8">
    <location>
        <begin position="148"/>
        <end position="170"/>
    </location>
</feature>
<dbReference type="GO" id="GO:0043025">
    <property type="term" value="C:neuronal cell body"/>
    <property type="evidence" value="ECO:0007669"/>
    <property type="project" value="TreeGrafter"/>
</dbReference>
<feature type="transmembrane region" description="Helical" evidence="8">
    <location>
        <begin position="351"/>
        <end position="371"/>
    </location>
</feature>
<keyword evidence="4 8" id="KW-1133">Transmembrane helix</keyword>
<sequence>MQYRLQSCLKYFAVLGLVPWTNNCRPCQCFQKIYSLFLIIINLMIFSVEIEIPLKDSLLLSLLVSTSVFIAKIVCMTVILLQMMCQYKGYNILCKEFKRLRERFEVQLKMGALAYPRERYIKIVMLGMTSLGTLGCLIYTSFIASLLYFWSSFVALIIIRLQCVLLLLYVDLMGFHVQLLGTRIQDVLHCHSMGGGNCIPDGNCKQLCSLEFLLELKQSHMQLSELFSHFNELFGWSTLSIFVVMFMDGTVNVDWTQQVLAGVYGLVYLNATLSFSVPSLALILAFCRSGEYCKWQNMLIGSHVRALAYNPSPQQTKEPAYTELLTEFTMQVEHNVLAINAEGFMLIDNSLLMSMFAAMVTYLIILMPFSAA</sequence>
<feature type="transmembrane region" description="Helical" evidence="8">
    <location>
        <begin position="33"/>
        <end position="52"/>
    </location>
</feature>
<evidence type="ECO:0000256" key="7">
    <source>
        <dbReference type="ARBA" id="ARBA00023224"/>
    </source>
</evidence>
<evidence type="ECO:0000313" key="10">
    <source>
        <dbReference type="Proteomes" id="UP001500889"/>
    </source>
</evidence>
<feature type="transmembrane region" description="Helical" evidence="8">
    <location>
        <begin position="58"/>
        <end position="81"/>
    </location>
</feature>
<dbReference type="GO" id="GO:0030424">
    <property type="term" value="C:axon"/>
    <property type="evidence" value="ECO:0007669"/>
    <property type="project" value="TreeGrafter"/>
</dbReference>
<reference evidence="9 10" key="1">
    <citation type="submission" date="2024-02" db="EMBL/GenBank/DDBJ databases">
        <title>A chromosome-level genome assembly of Drosophila madeirensis, a fruit fly species endemic to Madeira island.</title>
        <authorList>
            <person name="Tomihara K."/>
            <person name="Llopart A."/>
            <person name="Yamamoto D."/>
        </authorList>
    </citation>
    <scope>NUCLEOTIDE SEQUENCE [LARGE SCALE GENOMIC DNA]</scope>
    <source>
        <strain evidence="9 10">RF1</strain>
    </source>
</reference>
<dbReference type="GO" id="GO:0030425">
    <property type="term" value="C:dendrite"/>
    <property type="evidence" value="ECO:0007669"/>
    <property type="project" value="TreeGrafter"/>
</dbReference>
<protein>
    <recommendedName>
        <fullName evidence="8">Gustatory receptor</fullName>
    </recommendedName>
</protein>
<feature type="transmembrane region" description="Helical" evidence="8">
    <location>
        <begin position="267"/>
        <end position="287"/>
    </location>
</feature>
<evidence type="ECO:0000256" key="8">
    <source>
        <dbReference type="RuleBase" id="RU363108"/>
    </source>
</evidence>
<keyword evidence="6 8" id="KW-0675">Receptor</keyword>
<comment type="similarity">
    <text evidence="8">Belongs to the insect chemoreceptor superfamily. Gustatory receptor (GR) family.</text>
</comment>
<keyword evidence="3 8" id="KW-0812">Transmembrane</keyword>
<feature type="transmembrane region" description="Helical" evidence="8">
    <location>
        <begin position="120"/>
        <end position="142"/>
    </location>
</feature>
<dbReference type="GO" id="GO:0008049">
    <property type="term" value="P:male courtship behavior"/>
    <property type="evidence" value="ECO:0007669"/>
    <property type="project" value="TreeGrafter"/>
</dbReference>
<dbReference type="EMBL" id="AP029264">
    <property type="protein sequence ID" value="BFF93563.1"/>
    <property type="molecule type" value="Genomic_DNA"/>
</dbReference>
<dbReference type="GO" id="GO:0007165">
    <property type="term" value="P:signal transduction"/>
    <property type="evidence" value="ECO:0007669"/>
    <property type="project" value="UniProtKB-KW"/>
</dbReference>